<gene>
    <name evidence="1" type="ORF">V5799_024301</name>
</gene>
<sequence>MLQEEGGSFGDRTVQALTRAKAREIAAERFQPTDPQTLVIRRDEANEAPSRGVGGGRRQIVLRAAASLLPISVVFQRSVSDYRLCRSTECSFRLKSHLLHPVTS</sequence>
<evidence type="ECO:0000313" key="1">
    <source>
        <dbReference type="EMBL" id="KAK8772454.1"/>
    </source>
</evidence>
<keyword evidence="2" id="KW-1185">Reference proteome</keyword>
<accession>A0AAQ4ECP5</accession>
<proteinExistence type="predicted"/>
<comment type="caution">
    <text evidence="1">The sequence shown here is derived from an EMBL/GenBank/DDBJ whole genome shotgun (WGS) entry which is preliminary data.</text>
</comment>
<organism evidence="1 2">
    <name type="scientific">Amblyomma americanum</name>
    <name type="common">Lone star tick</name>
    <dbReference type="NCBI Taxonomy" id="6943"/>
    <lineage>
        <taxon>Eukaryota</taxon>
        <taxon>Metazoa</taxon>
        <taxon>Ecdysozoa</taxon>
        <taxon>Arthropoda</taxon>
        <taxon>Chelicerata</taxon>
        <taxon>Arachnida</taxon>
        <taxon>Acari</taxon>
        <taxon>Parasitiformes</taxon>
        <taxon>Ixodida</taxon>
        <taxon>Ixodoidea</taxon>
        <taxon>Ixodidae</taxon>
        <taxon>Amblyomminae</taxon>
        <taxon>Amblyomma</taxon>
    </lineage>
</organism>
<protein>
    <submittedName>
        <fullName evidence="1">Uncharacterized protein</fullName>
    </submittedName>
</protein>
<dbReference type="Proteomes" id="UP001321473">
    <property type="component" value="Unassembled WGS sequence"/>
</dbReference>
<dbReference type="EMBL" id="JARKHS020018282">
    <property type="protein sequence ID" value="KAK8772454.1"/>
    <property type="molecule type" value="Genomic_DNA"/>
</dbReference>
<reference evidence="1 2" key="1">
    <citation type="journal article" date="2023" name="Arcadia Sci">
        <title>De novo assembly of a long-read Amblyomma americanum tick genome.</title>
        <authorList>
            <person name="Chou S."/>
            <person name="Poskanzer K.E."/>
            <person name="Rollins M."/>
            <person name="Thuy-Boun P.S."/>
        </authorList>
    </citation>
    <scope>NUCLEOTIDE SEQUENCE [LARGE SCALE GENOMIC DNA]</scope>
    <source>
        <strain evidence="1">F_SG_1</strain>
        <tissue evidence="1">Salivary glands</tissue>
    </source>
</reference>
<name>A0AAQ4ECP5_AMBAM</name>
<dbReference type="AlphaFoldDB" id="A0AAQ4ECP5"/>
<evidence type="ECO:0000313" key="2">
    <source>
        <dbReference type="Proteomes" id="UP001321473"/>
    </source>
</evidence>